<reference evidence="1 2" key="1">
    <citation type="submission" date="2020-05" db="EMBL/GenBank/DDBJ databases">
        <title>Mucilaginibacter mali sp. nov.</title>
        <authorList>
            <person name="Kim H.S."/>
            <person name="Lee K.C."/>
            <person name="Suh M.K."/>
            <person name="Kim J.-S."/>
            <person name="Han K.-I."/>
            <person name="Eom M.K."/>
            <person name="Shin Y.K."/>
            <person name="Lee J.-S."/>
        </authorList>
    </citation>
    <scope>NUCLEOTIDE SEQUENCE [LARGE SCALE GENOMIC DNA]</scope>
    <source>
        <strain evidence="1 2">G2-14</strain>
    </source>
</reference>
<keyword evidence="2" id="KW-1185">Reference proteome</keyword>
<sequence>MYIRSDENGNINLISIYDIEGCQLYNGALPTDFYETVGLGKYLFIDGQIVAAIEWEFPAIPEIIP</sequence>
<dbReference type="EMBL" id="CP054139">
    <property type="protein sequence ID" value="QKJ28420.1"/>
    <property type="molecule type" value="Genomic_DNA"/>
</dbReference>
<dbReference type="Proteomes" id="UP000505355">
    <property type="component" value="Chromosome"/>
</dbReference>
<dbReference type="AlphaFoldDB" id="A0A7D4UMQ2"/>
<gene>
    <name evidence="1" type="ORF">HQ865_01145</name>
</gene>
<accession>A0A7D4UMQ2</accession>
<organism evidence="1 2">
    <name type="scientific">Mucilaginibacter mali</name>
    <dbReference type="NCBI Taxonomy" id="2740462"/>
    <lineage>
        <taxon>Bacteria</taxon>
        <taxon>Pseudomonadati</taxon>
        <taxon>Bacteroidota</taxon>
        <taxon>Sphingobacteriia</taxon>
        <taxon>Sphingobacteriales</taxon>
        <taxon>Sphingobacteriaceae</taxon>
        <taxon>Mucilaginibacter</taxon>
    </lineage>
</organism>
<dbReference type="RefSeq" id="WP_173413122.1">
    <property type="nucleotide sequence ID" value="NZ_CP054139.1"/>
</dbReference>
<dbReference type="KEGG" id="mmab:HQ865_01145"/>
<proteinExistence type="predicted"/>
<name>A0A7D4UMQ2_9SPHI</name>
<evidence type="ECO:0000313" key="2">
    <source>
        <dbReference type="Proteomes" id="UP000505355"/>
    </source>
</evidence>
<protein>
    <submittedName>
        <fullName evidence="1">Uncharacterized protein</fullName>
    </submittedName>
</protein>
<evidence type="ECO:0000313" key="1">
    <source>
        <dbReference type="EMBL" id="QKJ28420.1"/>
    </source>
</evidence>